<evidence type="ECO:0000313" key="5">
    <source>
        <dbReference type="Proteomes" id="UP000033977"/>
    </source>
</evidence>
<protein>
    <submittedName>
        <fullName evidence="4">Serine-rich adhesin, platelet-type</fullName>
    </submittedName>
</protein>
<evidence type="ECO:0000259" key="3">
    <source>
        <dbReference type="PROSITE" id="PS50825"/>
    </source>
</evidence>
<dbReference type="Proteomes" id="UP000033977">
    <property type="component" value="Unassembled WGS sequence"/>
</dbReference>
<reference evidence="4 5" key="1">
    <citation type="journal article" date="2015" name="Nature">
        <title>rRNA introns, odd ribosomes, and small enigmatic genomes across a large radiation of phyla.</title>
        <authorList>
            <person name="Brown C.T."/>
            <person name="Hug L.A."/>
            <person name="Thomas B.C."/>
            <person name="Sharon I."/>
            <person name="Castelle C.J."/>
            <person name="Singh A."/>
            <person name="Wilkins M.J."/>
            <person name="Williams K.H."/>
            <person name="Banfield J.F."/>
        </authorList>
    </citation>
    <scope>NUCLEOTIDE SEQUENCE [LARGE SCALE GENOMIC DNA]</scope>
</reference>
<evidence type="ECO:0000313" key="4">
    <source>
        <dbReference type="EMBL" id="KKT57712.1"/>
    </source>
</evidence>
<feature type="region of interest" description="Disordered" evidence="2">
    <location>
        <begin position="1442"/>
        <end position="1478"/>
    </location>
</feature>
<evidence type="ECO:0000256" key="1">
    <source>
        <dbReference type="ARBA" id="ARBA00022737"/>
    </source>
</evidence>
<name>A0A0G1KN46_9BACT</name>
<dbReference type="Pfam" id="PF16403">
    <property type="entry name" value="Bact_surface_Ig-like"/>
    <property type="match status" value="1"/>
</dbReference>
<dbReference type="InterPro" id="IPR003410">
    <property type="entry name" value="HYR_dom"/>
</dbReference>
<dbReference type="Gene3D" id="2.60.40.10">
    <property type="entry name" value="Immunoglobulins"/>
    <property type="match status" value="1"/>
</dbReference>
<sequence>MKFYINKINIFLESNAKLISAAIIILFIFSGIDLKAASGTPAIISYQGRLADSGGNLLPTSGSSATYYFKFSIWDNTTVDSGSKLWPLTVPATTTATVRQGVFNVNIGDVANGYPDLLNFDFNTSSDVYLQVEVSSDNDSSQTLSPRQRIAASAFSRLASAVSGSTTPSSFGTTTPIGNSVVTIEATSTNAFLLSLRAALNQVANLFQVQDSSGTNLFFANNIGGLFASSTFQVTGATTLYGNLGIATTTPSQIFSVQGNGLFSGDLSLANFTASGTTRFNGVAYSWPSSVTNGNFLQTDSSGNLTWASASSGGTDGNWSFISTDGGYIRLATTTNLVGIGTTTPYAKLSIGQTSGTGVATTTLALQPVSGQLANIIDIYNTAGNLNSVFTSANFLGISTTSPATNLSVQGNALISGLLTTGNLTATNTVTFNTALSVSSGGTGLASYTAGDILYASGVAKLSTVASSTDGFILSLTNGKPIWAATTTFSSPLSYADGAVSCANCLNTATANGPLAITSSNSSYIFNASSSPFFGTLFATSTVTLSGGRTDYPNLAINAFSIATSTSNIPVLSISTSPSPFGLLGVGTTSPSQLLSVGGSAFIGATSTGSISGGLGVGQATTTSGAIEASGLILSRTAFANTGSATSTFSGGIQVLGTGNVCLPNGTCIGAASGSGITSLNGLTDTSQTFSTNGPLDIVSTAGGTVHTFNASSSPFFGTLFASSTVRFSNLGAGAVSANSLGVLSSGTLTAANGGTGLASYTAGDILYASGVAKLSTVASSTDGFILSLTNGKPIWAATTTFSSPLSYADGAVSCTNCLNTATANGPLAITSSNSSYIFNASSSPVGIGTTSPAQNLSVQGNGLISGDLTLANLTATGTVNVGTTTRTAALNLDGSTSANNGVASLYGLAALSHGSGAAFASRFTTTVANSAVATSEGLLFRMIDNTSGFGNNQLVRAIEVQANRGVNTEGVNTGILAFGKTFGLQGVTTGSAAGNLIPAGVYAENQGTSTGVALKAYTSTSTTADLVSFYQEGTQTFSGTGLNMQLGMGSSFFAGNFLKFASGTSVTVLMTNTGSTTLGNGVYQAGLAIPFGGLCVDSDGTCNASTTGRISSVTSTLGNSDLAENYFSDETLEPGDTVKIKPSVDGQHASIGKAQSAGDPALIGIVSSAPGVILGSRYEEDAANSTSSFRVYPIALSGRVPVKISLENGPVHQGDNLTSASEKGFAMKARPGDPIVGYALEDWGGPDASVGVAGDSLLVQTEIKQKINLRQLTDASVSDSASADNYKDHGGGVDAIDEEGVAKQNEKTPPSGKTSDVLTSSTSDVEEGGGQTHSSIPRILAFVQRSHSKLDITGYDYFAASENKPLWSIDQATGELKKGFFMDMKEADIVNARSLLSSNGNWSIDENGKLTVKEIQTDKLCIGQTCVTENELKALLEKRGIAPAPSETGGKTSSVSAEGGSASGGEEPVPDTTPPTIAINGNNPAEIDVGVNWADPGIAITDNVSQNLGYTASVDGPPGGEASGPEFPQGDGLQIDTSQPGTHTIIYTATDQAGNKGTATRIVKVINPNETLTASSTTL</sequence>
<keyword evidence="1" id="KW-0677">Repeat</keyword>
<dbReference type="InterPro" id="IPR032179">
    <property type="entry name" value="Cry22Aa_Ig-like"/>
</dbReference>
<dbReference type="InterPro" id="IPR013783">
    <property type="entry name" value="Ig-like_fold"/>
</dbReference>
<feature type="region of interest" description="Disordered" evidence="2">
    <location>
        <begin position="1512"/>
        <end position="1532"/>
    </location>
</feature>
<feature type="compositionally biased region" description="Low complexity" evidence="2">
    <location>
        <begin position="1315"/>
        <end position="1324"/>
    </location>
</feature>
<gene>
    <name evidence="4" type="ORF">UW49_C0002G0108</name>
</gene>
<feature type="compositionally biased region" description="Low complexity" evidence="2">
    <location>
        <begin position="1454"/>
        <end position="1468"/>
    </location>
</feature>
<evidence type="ECO:0000256" key="2">
    <source>
        <dbReference type="SAM" id="MobiDB-lite"/>
    </source>
</evidence>
<dbReference type="PATRIC" id="fig|1618652.3.peg.225"/>
<dbReference type="EMBL" id="LCIN01000002">
    <property type="protein sequence ID" value="KKT57712.1"/>
    <property type="molecule type" value="Genomic_DNA"/>
</dbReference>
<accession>A0A0G1KN46</accession>
<proteinExistence type="predicted"/>
<comment type="caution">
    <text evidence="4">The sequence shown here is derived from an EMBL/GenBank/DDBJ whole genome shotgun (WGS) entry which is preliminary data.</text>
</comment>
<dbReference type="PROSITE" id="PS50825">
    <property type="entry name" value="HYR"/>
    <property type="match status" value="1"/>
</dbReference>
<feature type="domain" description="HYR" evidence="3">
    <location>
        <begin position="1464"/>
        <end position="1568"/>
    </location>
</feature>
<organism evidence="4 5">
    <name type="scientific">Candidatus Giovannonibacteria bacterium GW2011_GWB1_44_23</name>
    <dbReference type="NCBI Taxonomy" id="1618652"/>
    <lineage>
        <taxon>Bacteria</taxon>
        <taxon>Candidatus Giovannoniibacteriota</taxon>
    </lineage>
</organism>
<feature type="region of interest" description="Disordered" evidence="2">
    <location>
        <begin position="1301"/>
        <end position="1334"/>
    </location>
</feature>